<gene>
    <name evidence="5" type="ORF">CYY_003828</name>
</gene>
<evidence type="ECO:0000256" key="1">
    <source>
        <dbReference type="ARBA" id="ARBA00049983"/>
    </source>
</evidence>
<dbReference type="InterPro" id="IPR052616">
    <property type="entry name" value="SYO1-like"/>
</dbReference>
<organism evidence="5 6">
    <name type="scientific">Polysphondylium violaceum</name>
    <dbReference type="NCBI Taxonomy" id="133409"/>
    <lineage>
        <taxon>Eukaryota</taxon>
        <taxon>Amoebozoa</taxon>
        <taxon>Evosea</taxon>
        <taxon>Eumycetozoa</taxon>
        <taxon>Dictyostelia</taxon>
        <taxon>Dictyosteliales</taxon>
        <taxon>Dictyosteliaceae</taxon>
        <taxon>Polysphondylium</taxon>
    </lineage>
</organism>
<evidence type="ECO:0000313" key="6">
    <source>
        <dbReference type="Proteomes" id="UP000695562"/>
    </source>
</evidence>
<dbReference type="SUPFAM" id="SSF48371">
    <property type="entry name" value="ARM repeat"/>
    <property type="match status" value="1"/>
</dbReference>
<dbReference type="Gene3D" id="1.25.10.10">
    <property type="entry name" value="Leucine-rich Repeat Variant"/>
    <property type="match status" value="1"/>
</dbReference>
<dbReference type="GO" id="GO:0051082">
    <property type="term" value="F:unfolded protein binding"/>
    <property type="evidence" value="ECO:0007669"/>
    <property type="project" value="TreeGrafter"/>
</dbReference>
<dbReference type="Pfam" id="PF25567">
    <property type="entry name" value="TPR_SYO1"/>
    <property type="match status" value="1"/>
</dbReference>
<dbReference type="InterPro" id="IPR011989">
    <property type="entry name" value="ARM-like"/>
</dbReference>
<dbReference type="Proteomes" id="UP000695562">
    <property type="component" value="Unassembled WGS sequence"/>
</dbReference>
<proteinExistence type="inferred from homology"/>
<keyword evidence="6" id="KW-1185">Reference proteome</keyword>
<dbReference type="GO" id="GO:0042273">
    <property type="term" value="P:ribosomal large subunit biogenesis"/>
    <property type="evidence" value="ECO:0007669"/>
    <property type="project" value="TreeGrafter"/>
</dbReference>
<dbReference type="AlphaFoldDB" id="A0A8J4PVN3"/>
<name>A0A8J4PVN3_9MYCE</name>
<evidence type="ECO:0000256" key="2">
    <source>
        <dbReference type="SAM" id="Coils"/>
    </source>
</evidence>
<dbReference type="PANTHER" id="PTHR13347">
    <property type="entry name" value="HEAT REPEAT-CONTAINING PROTEIN 3"/>
    <property type="match status" value="1"/>
</dbReference>
<sequence>MGKFNSNKKVYRVDPLGLGPMDDEDDNNNNNGNNFIMNDNLSSGIQDPLKLLEMIDSPETTERDFAFRTVSEFVLDHPSFVTKLSEKVNLLKVMAHLSDPDVQVRVSAIGTFRNLTIVKEDIVQSLIDIDIVTSLISILFNSLNMIKGCEEKEMKSSKLIEEQHVLIQTLALLTNLIELSEKLFKRLSDCIAPSLVTLFNIILKHQLFVGELIFTISEFLSIITEDNVEICKTIPQELLTALFQLVKESPNMSLKLKTMTSITLFNVGSLYSRDLVIQGITPLLLSCFNFTPIQALKELKDMVDQTQVVREQYEKEEKEKEEKELAAINKNAGADENMDQDKEMVEDVMAYSNNNNGEKKKKVKTGEILDEMEKKLKNSIDLWKENLSALQSSIEIFTNILSFEEENGTPQDNPYDDDDKFLDVEDGNTSNNNNEELSSIGKFLSTTTLCQNLVVFITSISDIDLSAIAKSCPELVSNLVLLKVIYKRSITCLSNLLILYIPKDNALQQTLWDLLVKIAGHSITTSFDSEVIEMTTSSLWSIMRFNPSIGFTKDSEVKSLIELGAKSPSSVKTNLIGIIGISGQNGFCQPILGEIGMFLLQCLNKDEPAEIISEALNSIFDVFAESPINTIFNQLNMLQHLEAFVPVIRNKIKLEKKKLDRSLLDRLDESRINLTRFISYKKSQK</sequence>
<dbReference type="GO" id="GO:0006606">
    <property type="term" value="P:protein import into nucleus"/>
    <property type="evidence" value="ECO:0007669"/>
    <property type="project" value="TreeGrafter"/>
</dbReference>
<dbReference type="InterPro" id="IPR016024">
    <property type="entry name" value="ARM-type_fold"/>
</dbReference>
<dbReference type="OrthoDB" id="288703at2759"/>
<comment type="similarity">
    <text evidence="1">Belongs to the nuclear import and ribosome assembly adapter family.</text>
</comment>
<keyword evidence="2" id="KW-0175">Coiled coil</keyword>
<feature type="domain" description="SYO1-like TPR repeats" evidence="4">
    <location>
        <begin position="442"/>
        <end position="684"/>
    </location>
</feature>
<evidence type="ECO:0000313" key="5">
    <source>
        <dbReference type="EMBL" id="KAF2074873.1"/>
    </source>
</evidence>
<feature type="compositionally biased region" description="Low complexity" evidence="3">
    <location>
        <begin position="28"/>
        <end position="37"/>
    </location>
</feature>
<feature type="coiled-coil region" evidence="2">
    <location>
        <begin position="296"/>
        <end position="331"/>
    </location>
</feature>
<evidence type="ECO:0000256" key="3">
    <source>
        <dbReference type="SAM" id="MobiDB-lite"/>
    </source>
</evidence>
<reference evidence="5" key="1">
    <citation type="submission" date="2020-01" db="EMBL/GenBank/DDBJ databases">
        <title>Development of genomics and gene disruption for Polysphondylium violaceum indicates a role for the polyketide synthase stlB in stalk morphogenesis.</title>
        <authorList>
            <person name="Narita B."/>
            <person name="Kawabe Y."/>
            <person name="Kin K."/>
            <person name="Saito T."/>
            <person name="Gibbs R."/>
            <person name="Kuspa A."/>
            <person name="Muzny D."/>
            <person name="Queller D."/>
            <person name="Richards S."/>
            <person name="Strassman J."/>
            <person name="Sucgang R."/>
            <person name="Worley K."/>
            <person name="Schaap P."/>
        </authorList>
    </citation>
    <scope>NUCLEOTIDE SEQUENCE</scope>
    <source>
        <strain evidence="5">QSvi11</strain>
    </source>
</reference>
<feature type="region of interest" description="Disordered" evidence="3">
    <location>
        <begin position="15"/>
        <end position="37"/>
    </location>
</feature>
<dbReference type="InterPro" id="IPR057990">
    <property type="entry name" value="TPR_SYO1"/>
</dbReference>
<dbReference type="PANTHER" id="PTHR13347:SF1">
    <property type="entry name" value="HEAT REPEAT-CONTAINING PROTEIN 3"/>
    <property type="match status" value="1"/>
</dbReference>
<protein>
    <recommendedName>
        <fullName evidence="4">SYO1-like TPR repeats domain-containing protein</fullName>
    </recommendedName>
</protein>
<accession>A0A8J4PVN3</accession>
<dbReference type="EMBL" id="AJWJ01000125">
    <property type="protein sequence ID" value="KAF2074873.1"/>
    <property type="molecule type" value="Genomic_DNA"/>
</dbReference>
<evidence type="ECO:0000259" key="4">
    <source>
        <dbReference type="Pfam" id="PF25567"/>
    </source>
</evidence>
<comment type="caution">
    <text evidence="5">The sequence shown here is derived from an EMBL/GenBank/DDBJ whole genome shotgun (WGS) entry which is preliminary data.</text>
</comment>